<sequence length="142" mass="15711">MDCPPDETREHAAWCCKERQPPEVASDIQVNGSTLLLSQRAAKLFAPLMPENTEILPVEVENGENVCWIRPICLPHTLDVERSYCSGGPQFERPVLIVAQLTGAHLFCVRDIANPPVFSEQLVKLVQDAGLFGVTFREVALA</sequence>
<evidence type="ECO:0000313" key="4">
    <source>
        <dbReference type="Proteomes" id="UP000182045"/>
    </source>
</evidence>
<accession>A0A0P7Z1V2</accession>
<name>A0A0P7Z1V2_9RHOB</name>
<protein>
    <submittedName>
        <fullName evidence="2">Uncharacterized protein</fullName>
    </submittedName>
</protein>
<evidence type="ECO:0000313" key="3">
    <source>
        <dbReference type="Proteomes" id="UP000050413"/>
    </source>
</evidence>
<evidence type="ECO:0000313" key="2">
    <source>
        <dbReference type="EMBL" id="KPP95656.1"/>
    </source>
</evidence>
<proteinExistence type="predicted"/>
<keyword evidence="4" id="KW-1185">Reference proteome</keyword>
<gene>
    <name evidence="1" type="ORF">Ga0058931_2065</name>
    <name evidence="2" type="ORF">HLUCCA05_03050</name>
</gene>
<dbReference type="AlphaFoldDB" id="A0A0P7Z1V2"/>
<dbReference type="Proteomes" id="UP000182045">
    <property type="component" value="Unassembled WGS sequence"/>
</dbReference>
<dbReference type="Proteomes" id="UP000050413">
    <property type="component" value="Unassembled WGS sequence"/>
</dbReference>
<dbReference type="RefSeq" id="WP_141655934.1">
    <property type="nucleotide sequence ID" value="NZ_FBYC01000004.1"/>
</dbReference>
<reference evidence="1 4" key="2">
    <citation type="submission" date="2016-01" db="EMBL/GenBank/DDBJ databases">
        <authorList>
            <person name="Varghese N."/>
        </authorList>
    </citation>
    <scope>NUCLEOTIDE SEQUENCE [LARGE SCALE GENOMIC DNA]</scope>
    <source>
        <strain evidence="1 4">HL-91</strain>
    </source>
</reference>
<dbReference type="EMBL" id="LJSG01000002">
    <property type="protein sequence ID" value="KPP95656.1"/>
    <property type="molecule type" value="Genomic_DNA"/>
</dbReference>
<dbReference type="EMBL" id="FBYC01000004">
    <property type="protein sequence ID" value="CUX81936.1"/>
    <property type="molecule type" value="Genomic_DNA"/>
</dbReference>
<evidence type="ECO:0000313" key="1">
    <source>
        <dbReference type="EMBL" id="CUX81936.1"/>
    </source>
</evidence>
<reference evidence="2 3" key="1">
    <citation type="submission" date="2015-09" db="EMBL/GenBank/DDBJ databases">
        <title>Identification and resolution of microdiversity through metagenomic sequencing of parallel consortia.</title>
        <authorList>
            <person name="Nelson W.C."/>
            <person name="Romine M.F."/>
            <person name="Lindemann S.R."/>
        </authorList>
    </citation>
    <scope>NUCLEOTIDE SEQUENCE [LARGE SCALE GENOMIC DNA]</scope>
    <source>
        <strain evidence="2">HL-91</strain>
    </source>
</reference>
<organism evidence="2 3">
    <name type="scientific">Roseibaca calidilacus</name>
    <dbReference type="NCBI Taxonomy" id="1666912"/>
    <lineage>
        <taxon>Bacteria</taxon>
        <taxon>Pseudomonadati</taxon>
        <taxon>Pseudomonadota</taxon>
        <taxon>Alphaproteobacteria</taxon>
        <taxon>Rhodobacterales</taxon>
        <taxon>Paracoccaceae</taxon>
        <taxon>Roseinatronobacter</taxon>
    </lineage>
</organism>
<comment type="caution">
    <text evidence="2">The sequence shown here is derived from an EMBL/GenBank/DDBJ whole genome shotgun (WGS) entry which is preliminary data.</text>
</comment>